<reference evidence="3" key="2">
    <citation type="submission" date="2021-04" db="EMBL/GenBank/DDBJ databases">
        <authorList>
            <person name="Gilroy R."/>
        </authorList>
    </citation>
    <scope>NUCLEOTIDE SEQUENCE</scope>
    <source>
        <strain evidence="3">811</strain>
    </source>
</reference>
<protein>
    <recommendedName>
        <fullName evidence="2">Nucleoside transporter/FeoB GTPase Gate domain-containing protein</fullName>
    </recommendedName>
</protein>
<comment type="caution">
    <text evidence="3">The sequence shown here is derived from an EMBL/GenBank/DDBJ whole genome shotgun (WGS) entry which is preliminary data.</text>
</comment>
<dbReference type="Pfam" id="PF07670">
    <property type="entry name" value="Gate"/>
    <property type="match status" value="1"/>
</dbReference>
<dbReference type="EMBL" id="DXFX01000092">
    <property type="protein sequence ID" value="HIX08242.1"/>
    <property type="molecule type" value="Genomic_DNA"/>
</dbReference>
<evidence type="ECO:0000313" key="4">
    <source>
        <dbReference type="Proteomes" id="UP000824204"/>
    </source>
</evidence>
<dbReference type="PANTHER" id="PTHR35793:SF2">
    <property type="entry name" value="INNER MEMBRANE PROTEIN YJIG"/>
    <property type="match status" value="1"/>
</dbReference>
<feature type="transmembrane region" description="Helical" evidence="1">
    <location>
        <begin position="74"/>
        <end position="94"/>
    </location>
</feature>
<accession>A0A9D1V8P9</accession>
<feature type="domain" description="Nucleoside transporter/FeoB GTPase Gate" evidence="2">
    <location>
        <begin position="43"/>
        <end position="137"/>
    </location>
</feature>
<dbReference type="AlphaFoldDB" id="A0A9D1V8P9"/>
<name>A0A9D1V8P9_9FIRM</name>
<evidence type="ECO:0000256" key="1">
    <source>
        <dbReference type="SAM" id="Phobius"/>
    </source>
</evidence>
<dbReference type="Proteomes" id="UP000824204">
    <property type="component" value="Unassembled WGS sequence"/>
</dbReference>
<organism evidence="3 4">
    <name type="scientific">Candidatus Borkfalkia faecipullorum</name>
    <dbReference type="NCBI Taxonomy" id="2838510"/>
    <lineage>
        <taxon>Bacteria</taxon>
        <taxon>Bacillati</taxon>
        <taxon>Bacillota</taxon>
        <taxon>Clostridia</taxon>
        <taxon>Christensenellales</taxon>
        <taxon>Christensenellaceae</taxon>
        <taxon>Candidatus Borkfalkia</taxon>
    </lineage>
</organism>
<evidence type="ECO:0000259" key="2">
    <source>
        <dbReference type="Pfam" id="PF07670"/>
    </source>
</evidence>
<feature type="transmembrane region" description="Helical" evidence="1">
    <location>
        <begin position="44"/>
        <end position="67"/>
    </location>
</feature>
<proteinExistence type="predicted"/>
<feature type="transmembrane region" description="Helical" evidence="1">
    <location>
        <begin position="146"/>
        <end position="166"/>
    </location>
</feature>
<dbReference type="GO" id="GO:0005886">
    <property type="term" value="C:plasma membrane"/>
    <property type="evidence" value="ECO:0007669"/>
    <property type="project" value="TreeGrafter"/>
</dbReference>
<sequence length="167" mass="17309">MPQMNAVLPLVLVFLLVAASFRKVRVYDSFAKGAGGALPLVGKLFPYIAAVLILASLFEASGLSSALSKALEPLFSRLGVPAPVVPLVLVKPFSGSGSLALVGQLCSQYGADSYIGRCACAVYATGETVFYLSALYFAGGGRARPVVIALFSNLAAALFACLLCQIL</sequence>
<dbReference type="PANTHER" id="PTHR35793">
    <property type="entry name" value="INNER MEMBRANE PROTEIN YJIG"/>
    <property type="match status" value="1"/>
</dbReference>
<reference evidence="3" key="1">
    <citation type="journal article" date="2021" name="PeerJ">
        <title>Extensive microbial diversity within the chicken gut microbiome revealed by metagenomics and culture.</title>
        <authorList>
            <person name="Gilroy R."/>
            <person name="Ravi A."/>
            <person name="Getino M."/>
            <person name="Pursley I."/>
            <person name="Horton D.L."/>
            <person name="Alikhan N.F."/>
            <person name="Baker D."/>
            <person name="Gharbi K."/>
            <person name="Hall N."/>
            <person name="Watson M."/>
            <person name="Adriaenssens E.M."/>
            <person name="Foster-Nyarko E."/>
            <person name="Jarju S."/>
            <person name="Secka A."/>
            <person name="Antonio M."/>
            <person name="Oren A."/>
            <person name="Chaudhuri R.R."/>
            <person name="La Ragione R."/>
            <person name="Hildebrand F."/>
            <person name="Pallen M.J."/>
        </authorList>
    </citation>
    <scope>NUCLEOTIDE SEQUENCE</scope>
    <source>
        <strain evidence="3">811</strain>
    </source>
</reference>
<gene>
    <name evidence="3" type="ORF">H9741_07215</name>
</gene>
<evidence type="ECO:0000313" key="3">
    <source>
        <dbReference type="EMBL" id="HIX08242.1"/>
    </source>
</evidence>
<keyword evidence="1" id="KW-0472">Membrane</keyword>
<keyword evidence="1" id="KW-1133">Transmembrane helix</keyword>
<dbReference type="InterPro" id="IPR052549">
    <property type="entry name" value="SpmB"/>
</dbReference>
<dbReference type="InterPro" id="IPR011642">
    <property type="entry name" value="Gate_dom"/>
</dbReference>
<feature type="transmembrane region" description="Helical" evidence="1">
    <location>
        <begin position="114"/>
        <end position="139"/>
    </location>
</feature>
<keyword evidence="1" id="KW-0812">Transmembrane</keyword>